<evidence type="ECO:0000313" key="12">
    <source>
        <dbReference type="Proteomes" id="UP000075902"/>
    </source>
</evidence>
<dbReference type="InterPro" id="IPR027417">
    <property type="entry name" value="P-loop_NTPase"/>
</dbReference>
<dbReference type="EnsemblMetazoa" id="AMEC010918-RA">
    <property type="protein sequence ID" value="AMEC010918-PA"/>
    <property type="gene ID" value="AMEC010918"/>
</dbReference>
<dbReference type="VEuPathDB" id="VectorBase:AMEC010918"/>
<reference evidence="11" key="2">
    <citation type="submission" date="2020-05" db="UniProtKB">
        <authorList>
            <consortium name="EnsemblMetazoa"/>
        </authorList>
    </citation>
    <scope>IDENTIFICATION</scope>
    <source>
        <strain evidence="11">CM1001059</strain>
    </source>
</reference>
<evidence type="ECO:0000256" key="9">
    <source>
        <dbReference type="ARBA" id="ARBA00023242"/>
    </source>
</evidence>
<dbReference type="GO" id="GO:0000723">
    <property type="term" value="P:telomere maintenance"/>
    <property type="evidence" value="ECO:0007669"/>
    <property type="project" value="TreeGrafter"/>
</dbReference>
<evidence type="ECO:0000256" key="6">
    <source>
        <dbReference type="ARBA" id="ARBA00023125"/>
    </source>
</evidence>
<evidence type="ECO:0000256" key="4">
    <source>
        <dbReference type="ARBA" id="ARBA00022763"/>
    </source>
</evidence>
<feature type="domain" description="RecA family profile 1" evidence="10">
    <location>
        <begin position="78"/>
        <end position="252"/>
    </location>
</feature>
<evidence type="ECO:0000256" key="3">
    <source>
        <dbReference type="ARBA" id="ARBA00022741"/>
    </source>
</evidence>
<keyword evidence="6" id="KW-0238">DNA-binding</keyword>
<dbReference type="Gene3D" id="3.40.50.300">
    <property type="entry name" value="P-loop containing nucleotide triphosphate hydrolases"/>
    <property type="match status" value="1"/>
</dbReference>
<dbReference type="GO" id="GO:0000400">
    <property type="term" value="F:four-way junction DNA binding"/>
    <property type="evidence" value="ECO:0007669"/>
    <property type="project" value="TreeGrafter"/>
</dbReference>
<keyword evidence="7" id="KW-0233">DNA recombination</keyword>
<accession>A0A182TZ19</accession>
<evidence type="ECO:0000256" key="5">
    <source>
        <dbReference type="ARBA" id="ARBA00022840"/>
    </source>
</evidence>
<dbReference type="STRING" id="34690.A0A182TZ19"/>
<organism evidence="11 12">
    <name type="scientific">Anopheles melas</name>
    <dbReference type="NCBI Taxonomy" id="34690"/>
    <lineage>
        <taxon>Eukaryota</taxon>
        <taxon>Metazoa</taxon>
        <taxon>Ecdysozoa</taxon>
        <taxon>Arthropoda</taxon>
        <taxon>Hexapoda</taxon>
        <taxon>Insecta</taxon>
        <taxon>Pterygota</taxon>
        <taxon>Neoptera</taxon>
        <taxon>Endopterygota</taxon>
        <taxon>Diptera</taxon>
        <taxon>Nematocera</taxon>
        <taxon>Culicoidea</taxon>
        <taxon>Culicidae</taxon>
        <taxon>Anophelinae</taxon>
        <taxon>Anopheles</taxon>
    </lineage>
</organism>
<dbReference type="InterPro" id="IPR020588">
    <property type="entry name" value="RecA_ATP-bd"/>
</dbReference>
<dbReference type="PROSITE" id="PS50162">
    <property type="entry name" value="RECA_2"/>
    <property type="match status" value="1"/>
</dbReference>
<dbReference type="GO" id="GO:0007131">
    <property type="term" value="P:reciprocal meiotic recombination"/>
    <property type="evidence" value="ECO:0007669"/>
    <property type="project" value="TreeGrafter"/>
</dbReference>
<dbReference type="CDD" id="cd19489">
    <property type="entry name" value="Rad51D"/>
    <property type="match status" value="1"/>
</dbReference>
<reference evidence="12" key="1">
    <citation type="submission" date="2014-01" db="EMBL/GenBank/DDBJ databases">
        <title>The Genome Sequence of Anopheles melas CM1001059_A (V2).</title>
        <authorList>
            <consortium name="The Broad Institute Genomics Platform"/>
            <person name="Neafsey D.E."/>
            <person name="Besansky N."/>
            <person name="Howell P."/>
            <person name="Walton C."/>
            <person name="Young S.K."/>
            <person name="Zeng Q."/>
            <person name="Gargeya S."/>
            <person name="Fitzgerald M."/>
            <person name="Haas B."/>
            <person name="Abouelleil A."/>
            <person name="Allen A.W."/>
            <person name="Alvarado L."/>
            <person name="Arachchi H.M."/>
            <person name="Berlin A.M."/>
            <person name="Chapman S.B."/>
            <person name="Gainer-Dewar J."/>
            <person name="Goldberg J."/>
            <person name="Griggs A."/>
            <person name="Gujja S."/>
            <person name="Hansen M."/>
            <person name="Howarth C."/>
            <person name="Imamovic A."/>
            <person name="Ireland A."/>
            <person name="Larimer J."/>
            <person name="McCowan C."/>
            <person name="Murphy C."/>
            <person name="Pearson M."/>
            <person name="Poon T.W."/>
            <person name="Priest M."/>
            <person name="Roberts A."/>
            <person name="Saif S."/>
            <person name="Shea T."/>
            <person name="Sisk P."/>
            <person name="Sykes S."/>
            <person name="Wortman J."/>
            <person name="Nusbaum C."/>
            <person name="Birren B."/>
        </authorList>
    </citation>
    <scope>NUCLEOTIDE SEQUENCE [LARGE SCALE GENOMIC DNA]</scope>
    <source>
        <strain evidence="12">CM1001059</strain>
    </source>
</reference>
<dbReference type="SUPFAM" id="SSF52540">
    <property type="entry name" value="P-loop containing nucleoside triphosphate hydrolases"/>
    <property type="match status" value="1"/>
</dbReference>
<dbReference type="AlphaFoldDB" id="A0A182TZ19"/>
<dbReference type="InterPro" id="IPR048943">
    <property type="entry name" value="RAD51D_N"/>
</dbReference>
<evidence type="ECO:0000256" key="1">
    <source>
        <dbReference type="ARBA" id="ARBA00004123"/>
    </source>
</evidence>
<dbReference type="GO" id="GO:0042148">
    <property type="term" value="P:DNA strand invasion"/>
    <property type="evidence" value="ECO:0007669"/>
    <property type="project" value="TreeGrafter"/>
</dbReference>
<keyword evidence="5" id="KW-0067">ATP-binding</keyword>
<evidence type="ECO:0000256" key="8">
    <source>
        <dbReference type="ARBA" id="ARBA00023204"/>
    </source>
</evidence>
<dbReference type="InterPro" id="IPR013632">
    <property type="entry name" value="Rad51_C"/>
</dbReference>
<keyword evidence="12" id="KW-1185">Reference proteome</keyword>
<dbReference type="GO" id="GO:0033063">
    <property type="term" value="C:Rad51B-Rad51C-Rad51D-XRCC2 complex"/>
    <property type="evidence" value="ECO:0007669"/>
    <property type="project" value="TreeGrafter"/>
</dbReference>
<comment type="similarity">
    <text evidence="2">Belongs to the RecA family. RAD51 subfamily.</text>
</comment>
<dbReference type="PANTHER" id="PTHR46457">
    <property type="entry name" value="DNA REPAIR PROTEIN RAD51 HOMOLOG 4"/>
    <property type="match status" value="1"/>
</dbReference>
<dbReference type="GO" id="GO:0140664">
    <property type="term" value="F:ATP-dependent DNA damage sensor activity"/>
    <property type="evidence" value="ECO:0007669"/>
    <property type="project" value="InterPro"/>
</dbReference>
<dbReference type="InterPro" id="IPR047323">
    <property type="entry name" value="Rad51D_C"/>
</dbReference>
<evidence type="ECO:0000256" key="7">
    <source>
        <dbReference type="ARBA" id="ARBA00023172"/>
    </source>
</evidence>
<proteinExistence type="inferred from homology"/>
<keyword evidence="3" id="KW-0547">Nucleotide-binding</keyword>
<evidence type="ECO:0000256" key="2">
    <source>
        <dbReference type="ARBA" id="ARBA00007095"/>
    </source>
</evidence>
<keyword evidence="9" id="KW-0539">Nucleus</keyword>
<dbReference type="InterPro" id="IPR051988">
    <property type="entry name" value="HRR_RAD51_Paralog"/>
</dbReference>
<keyword evidence="8" id="KW-0234">DNA repair</keyword>
<dbReference type="GO" id="GO:0005524">
    <property type="term" value="F:ATP binding"/>
    <property type="evidence" value="ECO:0007669"/>
    <property type="project" value="UniProtKB-KW"/>
</dbReference>
<evidence type="ECO:0000259" key="10">
    <source>
        <dbReference type="PROSITE" id="PS50162"/>
    </source>
</evidence>
<dbReference type="GO" id="GO:0000724">
    <property type="term" value="P:double-strand break repair via homologous recombination"/>
    <property type="evidence" value="ECO:0007669"/>
    <property type="project" value="TreeGrafter"/>
</dbReference>
<comment type="subcellular location">
    <subcellularLocation>
        <location evidence="1">Nucleus</location>
    </subcellularLocation>
</comment>
<dbReference type="GO" id="GO:0005657">
    <property type="term" value="C:replication fork"/>
    <property type="evidence" value="ECO:0007669"/>
    <property type="project" value="TreeGrafter"/>
</dbReference>
<keyword evidence="4" id="KW-0227">DNA damage</keyword>
<sequence length="398" mass="43730">MAATQLTADLHPLLTEYVIKKLQKNRLTTVYSFVKVEVEQLLKITNLPAESIVLVKKHLIDQFAGRCQNAQSYPLQPAPSPLSTGVPSLDALLQGGGLLPGHIYELCGESGTGKTLLSLTMASNVVKQSGSMAYFIDTKCDFSGRKVQQILDSDDRKLSEQELGHAMARIRVERIFAPDLLVQTVEELATGRYVDEGTNLKLLIIDSLPSLWYLYQDAQSSVEPLGLLTKLICSLRKLAAQRAVAIVLINLTVRMVVEGMTEGKRKLCPNGNYLALGRYWESAPGTRLLLERHEHHPGSSARYHTVQVWKSNYLRSGERVIVRMTESGVRTFFGGTSSRLNPGRFFRSGGFGFLNITTGTSSGGAPSGASSSACSLRSIKSESCAKLHLLPNRHRPFL</sequence>
<dbReference type="Pfam" id="PF21794">
    <property type="entry name" value="RAD51D_N"/>
    <property type="match status" value="1"/>
</dbReference>
<dbReference type="Pfam" id="PF08423">
    <property type="entry name" value="Rad51"/>
    <property type="match status" value="1"/>
</dbReference>
<dbReference type="GO" id="GO:0005815">
    <property type="term" value="C:microtubule organizing center"/>
    <property type="evidence" value="ECO:0007669"/>
    <property type="project" value="TreeGrafter"/>
</dbReference>
<protein>
    <recommendedName>
        <fullName evidence="10">RecA family profile 1 domain-containing protein</fullName>
    </recommendedName>
</protein>
<dbReference type="Proteomes" id="UP000075902">
    <property type="component" value="Unassembled WGS sequence"/>
</dbReference>
<name>A0A182TZ19_9DIPT</name>
<evidence type="ECO:0000313" key="11">
    <source>
        <dbReference type="EnsemblMetazoa" id="AMEC010918-PA"/>
    </source>
</evidence>
<dbReference type="PANTHER" id="PTHR46457:SF1">
    <property type="entry name" value="DNA REPAIR PROTEIN RAD51 HOMOLOG 4"/>
    <property type="match status" value="1"/>
</dbReference>
<dbReference type="GO" id="GO:0003697">
    <property type="term" value="F:single-stranded DNA binding"/>
    <property type="evidence" value="ECO:0007669"/>
    <property type="project" value="TreeGrafter"/>
</dbReference>